<dbReference type="AlphaFoldDB" id="A0A6T7XAP5"/>
<proteinExistence type="predicted"/>
<feature type="compositionally biased region" description="Low complexity" evidence="1">
    <location>
        <begin position="226"/>
        <end position="240"/>
    </location>
</feature>
<feature type="region of interest" description="Disordered" evidence="1">
    <location>
        <begin position="95"/>
        <end position="115"/>
    </location>
</feature>
<accession>A0A6T7XAP5</accession>
<name>A0A6T7XAP5_9EUKA</name>
<dbReference type="EMBL" id="HBKO01006976">
    <property type="protein sequence ID" value="CAE2197983.1"/>
    <property type="molecule type" value="Transcribed_RNA"/>
</dbReference>
<protein>
    <submittedName>
        <fullName evidence="2">Uncharacterized protein</fullName>
    </submittedName>
</protein>
<sequence>MDKLYANHIGVLQVRVPTALFLNSLSLSLARYTLSPRSLQRLASPRARCQDALELAANPAHQLPPDAQQLIESFTGLGGGAEGAGFALPADPHGPAHAMAASPRVDDERPRSEQEYDRMVEEMTARAWTVAWATYSVRSAASNHAAVSLVQQPSRPPPPHASSWQPHASHDGDGAMKWSGPSRQAPAGPRVATLVPAAESAARGGSPLAPCNACAPPPRSDGAQGARARNARSMASASLRSSKDTAVRCLPSGLQLSSSRGARHSARPSSYLQAHLVKQHRGAEAEGL</sequence>
<evidence type="ECO:0000256" key="1">
    <source>
        <dbReference type="SAM" id="MobiDB-lite"/>
    </source>
</evidence>
<organism evidence="2">
    <name type="scientific">Prymnesium polylepis</name>
    <dbReference type="NCBI Taxonomy" id="72548"/>
    <lineage>
        <taxon>Eukaryota</taxon>
        <taxon>Haptista</taxon>
        <taxon>Haptophyta</taxon>
        <taxon>Prymnesiophyceae</taxon>
        <taxon>Prymnesiales</taxon>
        <taxon>Prymnesiaceae</taxon>
        <taxon>Prymnesium</taxon>
    </lineage>
</organism>
<gene>
    <name evidence="2" type="ORF">CPOL0286_LOCUS3337</name>
</gene>
<reference evidence="2" key="1">
    <citation type="submission" date="2021-01" db="EMBL/GenBank/DDBJ databases">
        <authorList>
            <person name="Corre E."/>
            <person name="Pelletier E."/>
            <person name="Niang G."/>
            <person name="Scheremetjew M."/>
            <person name="Finn R."/>
            <person name="Kale V."/>
            <person name="Holt S."/>
            <person name="Cochrane G."/>
            <person name="Meng A."/>
            <person name="Brown T."/>
            <person name="Cohen L."/>
        </authorList>
    </citation>
    <scope>NUCLEOTIDE SEQUENCE</scope>
    <source>
        <strain evidence="2">UIO037</strain>
    </source>
</reference>
<feature type="compositionally biased region" description="Basic and acidic residues" evidence="1">
    <location>
        <begin position="104"/>
        <end position="115"/>
    </location>
</feature>
<evidence type="ECO:0000313" key="2">
    <source>
        <dbReference type="EMBL" id="CAE2197983.1"/>
    </source>
</evidence>
<feature type="region of interest" description="Disordered" evidence="1">
    <location>
        <begin position="146"/>
        <end position="246"/>
    </location>
</feature>